<dbReference type="EMBL" id="LPXO01000006">
    <property type="protein sequence ID" value="KUF10564.1"/>
    <property type="molecule type" value="Genomic_DNA"/>
</dbReference>
<evidence type="ECO:0000256" key="3">
    <source>
        <dbReference type="ARBA" id="ARBA00023277"/>
    </source>
</evidence>
<evidence type="ECO:0000313" key="4">
    <source>
        <dbReference type="EMBL" id="KUF10564.1"/>
    </source>
</evidence>
<gene>
    <name evidence="4" type="ORF">AVJ23_11845</name>
</gene>
<dbReference type="OrthoDB" id="9779408at2"/>
<dbReference type="GO" id="GO:0033499">
    <property type="term" value="P:galactose catabolic process via UDP-galactose, Leloir pathway"/>
    <property type="evidence" value="ECO:0007669"/>
    <property type="project" value="TreeGrafter"/>
</dbReference>
<proteinExistence type="inferred from homology"/>
<evidence type="ECO:0000313" key="5">
    <source>
        <dbReference type="Proteomes" id="UP000054396"/>
    </source>
</evidence>
<dbReference type="PANTHER" id="PTHR10091:SF0">
    <property type="entry name" value="GALACTOSE MUTAROTASE"/>
    <property type="match status" value="1"/>
</dbReference>
<dbReference type="CDD" id="cd09019">
    <property type="entry name" value="galactose_mutarotase_like"/>
    <property type="match status" value="1"/>
</dbReference>
<keyword evidence="2" id="KW-0413">Isomerase</keyword>
<evidence type="ECO:0008006" key="6">
    <source>
        <dbReference type="Google" id="ProtNLM"/>
    </source>
</evidence>
<dbReference type="InterPro" id="IPR014718">
    <property type="entry name" value="GH-type_carb-bd"/>
</dbReference>
<dbReference type="RefSeq" id="WP_058862403.1">
    <property type="nucleotide sequence ID" value="NZ_LPXO01000006.1"/>
</dbReference>
<keyword evidence="5" id="KW-1185">Reference proteome</keyword>
<comment type="caution">
    <text evidence="4">The sequence shown here is derived from an EMBL/GenBank/DDBJ whole genome shotgun (WGS) entry which is preliminary data.</text>
</comment>
<keyword evidence="3" id="KW-0119">Carbohydrate metabolism</keyword>
<reference evidence="4 5" key="1">
    <citation type="submission" date="2015-12" db="EMBL/GenBank/DDBJ databases">
        <authorList>
            <person name="Shamseldin A."/>
            <person name="Moawad H."/>
            <person name="Abd El-Rahim W.M."/>
            <person name="Sadowsky M.J."/>
        </authorList>
    </citation>
    <scope>NUCLEOTIDE SEQUENCE [LARGE SCALE GENOMIC DNA]</scope>
    <source>
        <strain evidence="4 5">SJ5A-1</strain>
    </source>
</reference>
<protein>
    <recommendedName>
        <fullName evidence="6">Aldose 1-epimerase</fullName>
    </recommendedName>
</protein>
<dbReference type="SUPFAM" id="SSF74650">
    <property type="entry name" value="Galactose mutarotase-like"/>
    <property type="match status" value="1"/>
</dbReference>
<dbReference type="Gene3D" id="2.70.98.10">
    <property type="match status" value="1"/>
</dbReference>
<dbReference type="Proteomes" id="UP000054396">
    <property type="component" value="Unassembled WGS sequence"/>
</dbReference>
<dbReference type="GO" id="GO:0006006">
    <property type="term" value="P:glucose metabolic process"/>
    <property type="evidence" value="ECO:0007669"/>
    <property type="project" value="TreeGrafter"/>
</dbReference>
<dbReference type="GO" id="GO:0004034">
    <property type="term" value="F:aldose 1-epimerase activity"/>
    <property type="evidence" value="ECO:0007669"/>
    <property type="project" value="TreeGrafter"/>
</dbReference>
<dbReference type="InterPro" id="IPR047215">
    <property type="entry name" value="Galactose_mutarotase-like"/>
</dbReference>
<dbReference type="InterPro" id="IPR008183">
    <property type="entry name" value="Aldose_1/G6P_1-epimerase"/>
</dbReference>
<comment type="similarity">
    <text evidence="1">Belongs to the aldose epimerase family.</text>
</comment>
<dbReference type="STRING" id="1685382.AVJ23_11845"/>
<dbReference type="InterPro" id="IPR011013">
    <property type="entry name" value="Gal_mutarotase_sf_dom"/>
</dbReference>
<accession>A0A0W7WJ71</accession>
<organism evidence="4 5">
    <name type="scientific">Pseudoponticoccus marisrubri</name>
    <dbReference type="NCBI Taxonomy" id="1685382"/>
    <lineage>
        <taxon>Bacteria</taxon>
        <taxon>Pseudomonadati</taxon>
        <taxon>Pseudomonadota</taxon>
        <taxon>Alphaproteobacteria</taxon>
        <taxon>Rhodobacterales</taxon>
        <taxon>Roseobacteraceae</taxon>
        <taxon>Pseudoponticoccus</taxon>
    </lineage>
</organism>
<dbReference type="AlphaFoldDB" id="A0A0W7WJ71"/>
<dbReference type="GO" id="GO:0030246">
    <property type="term" value="F:carbohydrate binding"/>
    <property type="evidence" value="ECO:0007669"/>
    <property type="project" value="InterPro"/>
</dbReference>
<sequence length="318" mass="34751">MTPPIQSHILSEGDVRITVLSVGCAVQDWQVAGRRVVLGYPDPEIYRANPKSMGIVAGRVVNRISDAAFTLDGQVWRLPANEGGTHIHGGPGGLGWSHWEMDPEGDRAVVLRRHSPHLEMGYPGAVDFTVRMALEDGALTWEMTAVPDRETPVNMAQHLYFNLSGGETVRDHAFRIAASAVTPNDEKLIPTGERLPVDGTRFDFRQVRTLEAADPAGEGYDLNYALDPGAGPQMTAEAPDGMRLELWTDRPGLQFYSSNWLDEAAPPWPGQSHGRFGGFCVEAQDFPNALNTPGFGSILCRPEAPYRQRTTIRIAPGA</sequence>
<dbReference type="Pfam" id="PF01263">
    <property type="entry name" value="Aldose_epim"/>
    <property type="match status" value="1"/>
</dbReference>
<evidence type="ECO:0000256" key="2">
    <source>
        <dbReference type="ARBA" id="ARBA00023235"/>
    </source>
</evidence>
<name>A0A0W7WJ71_9RHOB</name>
<dbReference type="PANTHER" id="PTHR10091">
    <property type="entry name" value="ALDOSE-1-EPIMERASE"/>
    <property type="match status" value="1"/>
</dbReference>
<evidence type="ECO:0000256" key="1">
    <source>
        <dbReference type="ARBA" id="ARBA00006206"/>
    </source>
</evidence>